<dbReference type="PANTHER" id="PTHR21666:SF289">
    <property type="entry name" value="L-ALA--D-GLU ENDOPEPTIDASE"/>
    <property type="match status" value="1"/>
</dbReference>
<accession>A0A4Q9KGA0</accession>
<protein>
    <submittedName>
        <fullName evidence="3">M23 family metallopeptidase</fullName>
    </submittedName>
</protein>
<evidence type="ECO:0000313" key="3">
    <source>
        <dbReference type="EMBL" id="TBT87459.1"/>
    </source>
</evidence>
<comment type="caution">
    <text evidence="3">The sequence shown here is derived from an EMBL/GenBank/DDBJ whole genome shotgun (WGS) entry which is preliminary data.</text>
</comment>
<feature type="domain" description="M23ase beta-sheet core" evidence="2">
    <location>
        <begin position="12"/>
        <end position="112"/>
    </location>
</feature>
<dbReference type="InterPro" id="IPR050570">
    <property type="entry name" value="Cell_wall_metabolism_enzyme"/>
</dbReference>
<evidence type="ECO:0000313" key="4">
    <source>
        <dbReference type="Proteomes" id="UP000292373"/>
    </source>
</evidence>
<dbReference type="InterPro" id="IPR016047">
    <property type="entry name" value="M23ase_b-sheet_dom"/>
</dbReference>
<keyword evidence="4" id="KW-1185">Reference proteome</keyword>
<dbReference type="GO" id="GO:0004222">
    <property type="term" value="F:metalloendopeptidase activity"/>
    <property type="evidence" value="ECO:0007669"/>
    <property type="project" value="TreeGrafter"/>
</dbReference>
<dbReference type="CDD" id="cd12797">
    <property type="entry name" value="M23_peptidase"/>
    <property type="match status" value="1"/>
</dbReference>
<dbReference type="Pfam" id="PF01551">
    <property type="entry name" value="Peptidase_M23"/>
    <property type="match status" value="1"/>
</dbReference>
<dbReference type="InterPro" id="IPR011055">
    <property type="entry name" value="Dup_hybrid_motif"/>
</dbReference>
<dbReference type="EMBL" id="SDMQ01000002">
    <property type="protein sequence ID" value="TBT87459.1"/>
    <property type="molecule type" value="Genomic_DNA"/>
</dbReference>
<dbReference type="Proteomes" id="UP000292373">
    <property type="component" value="Unassembled WGS sequence"/>
</dbReference>
<proteinExistence type="predicted"/>
<dbReference type="Gene3D" id="2.70.70.10">
    <property type="entry name" value="Glucose Permease (Domain IIA)"/>
    <property type="match status" value="1"/>
</dbReference>
<dbReference type="PANTHER" id="PTHR21666">
    <property type="entry name" value="PEPTIDASE-RELATED"/>
    <property type="match status" value="1"/>
</dbReference>
<dbReference type="OrthoDB" id="1099523at2"/>
<gene>
    <name evidence="3" type="ORF">ET989_02380</name>
</gene>
<dbReference type="AlphaFoldDB" id="A0A4Q9KGA0"/>
<keyword evidence="1" id="KW-0732">Signal</keyword>
<evidence type="ECO:0000256" key="1">
    <source>
        <dbReference type="ARBA" id="ARBA00022729"/>
    </source>
</evidence>
<name>A0A4Q9KGA0_9ACTN</name>
<sequence>MRLHPILRYTRLHGGADIGGAVGAPIHAVADGVVTKAAQGYNGGSGNNVRIDHGTIQGKPVETSYLHMHTITVREGETVKKGQVIGSVGNTGLSTAPHLHFSVYVSGVNSDPAPYLYAGR</sequence>
<dbReference type="SUPFAM" id="SSF51261">
    <property type="entry name" value="Duplicated hybrid motif"/>
    <property type="match status" value="1"/>
</dbReference>
<evidence type="ECO:0000259" key="2">
    <source>
        <dbReference type="Pfam" id="PF01551"/>
    </source>
</evidence>
<organism evidence="3 4">
    <name type="scientific">Propioniciclava sinopodophylli</name>
    <dbReference type="NCBI Taxonomy" id="1837344"/>
    <lineage>
        <taxon>Bacteria</taxon>
        <taxon>Bacillati</taxon>
        <taxon>Actinomycetota</taxon>
        <taxon>Actinomycetes</taxon>
        <taxon>Propionibacteriales</taxon>
        <taxon>Propionibacteriaceae</taxon>
        <taxon>Propioniciclava</taxon>
    </lineage>
</organism>
<reference evidence="3 4" key="1">
    <citation type="submission" date="2019-01" db="EMBL/GenBank/DDBJ databases">
        <title>Lactibacter flavus gen. nov., sp. nov., a novel bacterium of the family Propionibacteriaceae isolated from raw milk and dairy products.</title>
        <authorList>
            <person name="Huptas C."/>
            <person name="Wenning M."/>
            <person name="Breitenwieser F."/>
            <person name="Doll E."/>
            <person name="Von Neubeck M."/>
            <person name="Busse H.-J."/>
            <person name="Scherer S."/>
        </authorList>
    </citation>
    <scope>NUCLEOTIDE SEQUENCE [LARGE SCALE GENOMIC DNA]</scope>
    <source>
        <strain evidence="3 4">KCTC 33808</strain>
    </source>
</reference>